<evidence type="ECO:0000256" key="10">
    <source>
        <dbReference type="RuleBase" id="RU363075"/>
    </source>
</evidence>
<keyword evidence="6 10" id="KW-0812">Transmembrane</keyword>
<comment type="subcellular location">
    <subcellularLocation>
        <location evidence="1 10">Endoplasmic reticulum membrane</location>
        <topology evidence="1 10">Multi-pass membrane protein</topology>
    </subcellularLocation>
</comment>
<reference evidence="11 12" key="1">
    <citation type="submission" date="2023-08" db="EMBL/GenBank/DDBJ databases">
        <title>A Necator americanus chromosomal reference genome.</title>
        <authorList>
            <person name="Ilik V."/>
            <person name="Petrzelkova K.J."/>
            <person name="Pardy F."/>
            <person name="Fuh T."/>
            <person name="Niatou-Singa F.S."/>
            <person name="Gouil Q."/>
            <person name="Baker L."/>
            <person name="Ritchie M.E."/>
            <person name="Jex A.R."/>
            <person name="Gazzola D."/>
            <person name="Li H."/>
            <person name="Toshio Fujiwara R."/>
            <person name="Zhan B."/>
            <person name="Aroian R.V."/>
            <person name="Pafco B."/>
            <person name="Schwarz E.M."/>
        </authorList>
    </citation>
    <scope>NUCLEOTIDE SEQUENCE [LARGE SCALE GENOMIC DNA]</scope>
    <source>
        <strain evidence="11 12">Aroian</strain>
        <tissue evidence="11">Whole animal</tissue>
    </source>
</reference>
<dbReference type="EMBL" id="JAVFWL010000002">
    <property type="protein sequence ID" value="KAK6735534.1"/>
    <property type="molecule type" value="Genomic_DNA"/>
</dbReference>
<evidence type="ECO:0000256" key="1">
    <source>
        <dbReference type="ARBA" id="ARBA00004477"/>
    </source>
</evidence>
<evidence type="ECO:0000256" key="8">
    <source>
        <dbReference type="ARBA" id="ARBA00022989"/>
    </source>
</evidence>
<accession>A0ABR1CAM9</accession>
<keyword evidence="8 10" id="KW-1133">Transmembrane helix</keyword>
<dbReference type="InterPro" id="IPR005599">
    <property type="entry name" value="GPI_mannosylTrfase"/>
</dbReference>
<keyword evidence="12" id="KW-1185">Reference proteome</keyword>
<dbReference type="Pfam" id="PF03901">
    <property type="entry name" value="Glyco_transf_22"/>
    <property type="match status" value="1"/>
</dbReference>
<sequence length="306" mass="35189">MGDYGEGGDSVHFLLIAVKNGPEDAAPHKTGALQSNLLYKMAPLNIVLYNVFSEHGPDLYGTEPISFYLKNLILNWNIVALLSPLALPLSGLNYLCSWKALEKHKKWGIPVRLSYWRHYSPLFLLFASFSTWCIIFFNQPHKEERFLFPIYPLIALMAAVALDSAERTYALHRNFSAHIEVFVWTSSIVRVSGDHYHTDPLRVCVGKEWYRFPSSFFLPQTAVDARSRKRGIHLFFLKSEFSGLLPKYYPQGKLPFITRRIPTEMNDLNREEMSRYVPLDTCDYVVDLDVPDQATTLEPNYGQMAR</sequence>
<evidence type="ECO:0000313" key="11">
    <source>
        <dbReference type="EMBL" id="KAK6735534.1"/>
    </source>
</evidence>
<evidence type="ECO:0000256" key="5">
    <source>
        <dbReference type="ARBA" id="ARBA00022679"/>
    </source>
</evidence>
<evidence type="ECO:0000256" key="3">
    <source>
        <dbReference type="ARBA" id="ARBA00007063"/>
    </source>
</evidence>
<evidence type="ECO:0000256" key="6">
    <source>
        <dbReference type="ARBA" id="ARBA00022692"/>
    </source>
</evidence>
<keyword evidence="5" id="KW-0808">Transferase</keyword>
<keyword evidence="7 10" id="KW-0256">Endoplasmic reticulum</keyword>
<evidence type="ECO:0000256" key="9">
    <source>
        <dbReference type="ARBA" id="ARBA00023136"/>
    </source>
</evidence>
<evidence type="ECO:0000313" key="12">
    <source>
        <dbReference type="Proteomes" id="UP001303046"/>
    </source>
</evidence>
<feature type="transmembrane region" description="Helical" evidence="10">
    <location>
        <begin position="146"/>
        <end position="165"/>
    </location>
</feature>
<keyword evidence="4 10" id="KW-0328">Glycosyltransferase</keyword>
<dbReference type="EC" id="2.4.1.-" evidence="10"/>
<evidence type="ECO:0000256" key="2">
    <source>
        <dbReference type="ARBA" id="ARBA00004922"/>
    </source>
</evidence>
<organism evidence="11 12">
    <name type="scientific">Necator americanus</name>
    <name type="common">Human hookworm</name>
    <dbReference type="NCBI Taxonomy" id="51031"/>
    <lineage>
        <taxon>Eukaryota</taxon>
        <taxon>Metazoa</taxon>
        <taxon>Ecdysozoa</taxon>
        <taxon>Nematoda</taxon>
        <taxon>Chromadorea</taxon>
        <taxon>Rhabditida</taxon>
        <taxon>Rhabditina</taxon>
        <taxon>Rhabditomorpha</taxon>
        <taxon>Strongyloidea</taxon>
        <taxon>Ancylostomatidae</taxon>
        <taxon>Bunostominae</taxon>
        <taxon>Necator</taxon>
    </lineage>
</organism>
<gene>
    <name evidence="11" type="primary">Necator_chrII.g6421</name>
    <name evidence="11" type="ORF">RB195_018628</name>
</gene>
<proteinExistence type="inferred from homology"/>
<dbReference type="PANTHER" id="PTHR22760:SF2">
    <property type="entry name" value="ALPHA-1,2-MANNOSYLTRANSFERASE ALG9"/>
    <property type="match status" value="1"/>
</dbReference>
<comment type="caution">
    <text evidence="11">The sequence shown here is derived from an EMBL/GenBank/DDBJ whole genome shotgun (WGS) entry which is preliminary data.</text>
</comment>
<comment type="pathway">
    <text evidence="2">Protein modification; protein glycosylation.</text>
</comment>
<evidence type="ECO:0000256" key="7">
    <source>
        <dbReference type="ARBA" id="ARBA00022824"/>
    </source>
</evidence>
<name>A0ABR1CAM9_NECAM</name>
<feature type="transmembrane region" description="Helical" evidence="10">
    <location>
        <begin position="122"/>
        <end position="140"/>
    </location>
</feature>
<protein>
    <recommendedName>
        <fullName evidence="10">Mannosyltransferase</fullName>
        <ecNumber evidence="10">2.4.1.-</ecNumber>
    </recommendedName>
</protein>
<comment type="caution">
    <text evidence="10">Lacks conserved residue(s) required for the propagation of feature annotation.</text>
</comment>
<keyword evidence="9 10" id="KW-0472">Membrane</keyword>
<dbReference type="Proteomes" id="UP001303046">
    <property type="component" value="Unassembled WGS sequence"/>
</dbReference>
<comment type="similarity">
    <text evidence="3 10">Belongs to the glycosyltransferase 22 family.</text>
</comment>
<feature type="transmembrane region" description="Helical" evidence="10">
    <location>
        <begin position="73"/>
        <end position="96"/>
    </location>
</feature>
<dbReference type="PANTHER" id="PTHR22760">
    <property type="entry name" value="GLYCOSYLTRANSFERASE"/>
    <property type="match status" value="1"/>
</dbReference>
<evidence type="ECO:0000256" key="4">
    <source>
        <dbReference type="ARBA" id="ARBA00022676"/>
    </source>
</evidence>